<organism evidence="1 2">
    <name type="scientific">Penicillium concentricum</name>
    <dbReference type="NCBI Taxonomy" id="293559"/>
    <lineage>
        <taxon>Eukaryota</taxon>
        <taxon>Fungi</taxon>
        <taxon>Dikarya</taxon>
        <taxon>Ascomycota</taxon>
        <taxon>Pezizomycotina</taxon>
        <taxon>Eurotiomycetes</taxon>
        <taxon>Eurotiomycetidae</taxon>
        <taxon>Eurotiales</taxon>
        <taxon>Aspergillaceae</taxon>
        <taxon>Penicillium</taxon>
    </lineage>
</organism>
<reference evidence="1" key="2">
    <citation type="journal article" date="2023" name="IMA Fungus">
        <title>Comparative genomic study of the Penicillium genus elucidates a diverse pangenome and 15 lateral gene transfer events.</title>
        <authorList>
            <person name="Petersen C."/>
            <person name="Sorensen T."/>
            <person name="Nielsen M.R."/>
            <person name="Sondergaard T.E."/>
            <person name="Sorensen J.L."/>
            <person name="Fitzpatrick D.A."/>
            <person name="Frisvad J.C."/>
            <person name="Nielsen K.L."/>
        </authorList>
    </citation>
    <scope>NUCLEOTIDE SEQUENCE</scope>
    <source>
        <strain evidence="1">IBT 3081</strain>
    </source>
</reference>
<dbReference type="EMBL" id="JAPZBT010000002">
    <property type="protein sequence ID" value="KAJ5371702.1"/>
    <property type="molecule type" value="Genomic_DNA"/>
</dbReference>
<sequence>MLENWQQVRTYPDHLGHRVVLEQFIEPGFSPDPDHLVSIQVYSLVHLDDDHEQLRNYLMQSFWHEEVKPLFEIYSYHPPDAFACIEHNRLEIARRKQQHQSGIENPLPLIPQFTRSDDSTVGFCVLLRSHSYRLGRIEDSDELAKLGEGPDLLYFNRSFSSTRSDVDETQRLSEHENLSPEAFELATDRVIDQSYIGQIIMLDIFNNVACPELRYGLDIDEGAPPSSNMPSEEQIRDQLGQETSVGGFYLDPAFQISQDTDIIIVTNTPKGNIPDLQYVVHALFLNSIRDIGSSLLESTARLFTASIVSHLPANKTLTLKFFIPKSPSWSAIRLAQTEVLEVQSHQTQGGDREDPFPIGALHIFPGDEQSSTHRITPQEPEQYIIAAQGTSSTIFRLFTVVLDRAKFVSEAGVYFYMADWDASEDPYSEDGPDNTQVLRCVDMNTTAGRLGMVVLDG</sequence>
<keyword evidence="2" id="KW-1185">Reference proteome</keyword>
<gene>
    <name evidence="1" type="ORF">N7517_003708</name>
</gene>
<proteinExistence type="predicted"/>
<name>A0A9W9S4V8_9EURO</name>
<dbReference type="RefSeq" id="XP_056577688.1">
    <property type="nucleotide sequence ID" value="XM_056721438.1"/>
</dbReference>
<dbReference type="OrthoDB" id="4276722at2759"/>
<evidence type="ECO:0000313" key="1">
    <source>
        <dbReference type="EMBL" id="KAJ5371702.1"/>
    </source>
</evidence>
<dbReference type="AlphaFoldDB" id="A0A9W9S4V8"/>
<evidence type="ECO:0000313" key="2">
    <source>
        <dbReference type="Proteomes" id="UP001147752"/>
    </source>
</evidence>
<dbReference type="GeneID" id="81460621"/>
<comment type="caution">
    <text evidence="1">The sequence shown here is derived from an EMBL/GenBank/DDBJ whole genome shotgun (WGS) entry which is preliminary data.</text>
</comment>
<accession>A0A9W9S4V8</accession>
<dbReference type="Proteomes" id="UP001147752">
    <property type="component" value="Unassembled WGS sequence"/>
</dbReference>
<protein>
    <submittedName>
        <fullName evidence="1">Uncharacterized protein</fullName>
    </submittedName>
</protein>
<reference evidence="1" key="1">
    <citation type="submission" date="2022-12" db="EMBL/GenBank/DDBJ databases">
        <authorList>
            <person name="Petersen C."/>
        </authorList>
    </citation>
    <scope>NUCLEOTIDE SEQUENCE</scope>
    <source>
        <strain evidence="1">IBT 3081</strain>
    </source>
</reference>